<dbReference type="EMBL" id="BK015191">
    <property type="protein sequence ID" value="DAD95196.1"/>
    <property type="molecule type" value="Genomic_DNA"/>
</dbReference>
<sequence>MHIVTEDPDTGLKDDVYYYFGVYNFNLGRESYFNLGYKDLRVFGDKTTLTGSGKDFVFYKINNDDNTLREGLGVAEI</sequence>
<reference evidence="1" key="1">
    <citation type="journal article" date="2021" name="Proc. Natl. Acad. Sci. U.S.A.">
        <title>A Catalog of Tens of Thousands of Viruses from Human Metagenomes Reveals Hidden Associations with Chronic Diseases.</title>
        <authorList>
            <person name="Tisza M.J."/>
            <person name="Buck C.B."/>
        </authorList>
    </citation>
    <scope>NUCLEOTIDE SEQUENCE</scope>
    <source>
        <strain evidence="1">CtsNK10</strain>
    </source>
</reference>
<evidence type="ECO:0000313" key="1">
    <source>
        <dbReference type="EMBL" id="DAD95196.1"/>
    </source>
</evidence>
<accession>A0A8S5NLG0</accession>
<proteinExistence type="predicted"/>
<name>A0A8S5NLG0_9CAUD</name>
<organism evidence="1">
    <name type="scientific">Podoviridae sp. ctsNK10</name>
    <dbReference type="NCBI Taxonomy" id="2826582"/>
    <lineage>
        <taxon>Viruses</taxon>
        <taxon>Duplodnaviria</taxon>
        <taxon>Heunggongvirae</taxon>
        <taxon>Uroviricota</taxon>
        <taxon>Caudoviricetes</taxon>
    </lineage>
</organism>
<protein>
    <submittedName>
        <fullName evidence="1">Uncharacterized protein</fullName>
    </submittedName>
</protein>